<evidence type="ECO:0000313" key="4">
    <source>
        <dbReference type="Proteomes" id="UP000317318"/>
    </source>
</evidence>
<evidence type="ECO:0000256" key="2">
    <source>
        <dbReference type="SAM" id="SignalP"/>
    </source>
</evidence>
<dbReference type="Pfam" id="PF13646">
    <property type="entry name" value="HEAT_2"/>
    <property type="match status" value="2"/>
</dbReference>
<name>A0A517QW97_9PLAN</name>
<dbReference type="InterPro" id="IPR016024">
    <property type="entry name" value="ARM-type_fold"/>
</dbReference>
<evidence type="ECO:0000313" key="3">
    <source>
        <dbReference type="EMBL" id="QDT35936.1"/>
    </source>
</evidence>
<dbReference type="SUPFAM" id="SSF48371">
    <property type="entry name" value="ARM repeat"/>
    <property type="match status" value="2"/>
</dbReference>
<dbReference type="InterPro" id="IPR004155">
    <property type="entry name" value="PBS_lyase_HEAT"/>
</dbReference>
<dbReference type="SMART" id="SM00567">
    <property type="entry name" value="EZ_HEAT"/>
    <property type="match status" value="6"/>
</dbReference>
<protein>
    <recommendedName>
        <fullName evidence="5">HEAT repeat protein</fullName>
    </recommendedName>
</protein>
<dbReference type="EMBL" id="CP036268">
    <property type="protein sequence ID" value="QDT35936.1"/>
    <property type="molecule type" value="Genomic_DNA"/>
</dbReference>
<keyword evidence="2" id="KW-0732">Signal</keyword>
<feature type="compositionally biased region" description="Pro residues" evidence="1">
    <location>
        <begin position="191"/>
        <end position="204"/>
    </location>
</feature>
<gene>
    <name evidence="3" type="ORF">Pan189_02890</name>
</gene>
<dbReference type="AlphaFoldDB" id="A0A517QW97"/>
<feature type="region of interest" description="Disordered" evidence="1">
    <location>
        <begin position="46"/>
        <end position="72"/>
    </location>
</feature>
<feature type="region of interest" description="Disordered" evidence="1">
    <location>
        <begin position="185"/>
        <end position="207"/>
    </location>
</feature>
<keyword evidence="4" id="KW-1185">Reference proteome</keyword>
<feature type="signal peptide" evidence="2">
    <location>
        <begin position="1"/>
        <end position="25"/>
    </location>
</feature>
<proteinExistence type="predicted"/>
<accession>A0A517QW97</accession>
<dbReference type="Proteomes" id="UP000317318">
    <property type="component" value="Chromosome"/>
</dbReference>
<reference evidence="3 4" key="1">
    <citation type="submission" date="2019-02" db="EMBL/GenBank/DDBJ databases">
        <title>Deep-cultivation of Planctomycetes and their phenomic and genomic characterization uncovers novel biology.</title>
        <authorList>
            <person name="Wiegand S."/>
            <person name="Jogler M."/>
            <person name="Boedeker C."/>
            <person name="Pinto D."/>
            <person name="Vollmers J."/>
            <person name="Rivas-Marin E."/>
            <person name="Kohn T."/>
            <person name="Peeters S.H."/>
            <person name="Heuer A."/>
            <person name="Rast P."/>
            <person name="Oberbeckmann S."/>
            <person name="Bunk B."/>
            <person name="Jeske O."/>
            <person name="Meyerdierks A."/>
            <person name="Storesund J.E."/>
            <person name="Kallscheuer N."/>
            <person name="Luecker S."/>
            <person name="Lage O.M."/>
            <person name="Pohl T."/>
            <person name="Merkel B.J."/>
            <person name="Hornburger P."/>
            <person name="Mueller R.-W."/>
            <person name="Bruemmer F."/>
            <person name="Labrenz M."/>
            <person name="Spormann A.M."/>
            <person name="Op den Camp H."/>
            <person name="Overmann J."/>
            <person name="Amann R."/>
            <person name="Jetten M.S.M."/>
            <person name="Mascher T."/>
            <person name="Medema M.H."/>
            <person name="Devos D.P."/>
            <person name="Kaster A.-K."/>
            <person name="Ovreas L."/>
            <person name="Rohde M."/>
            <person name="Galperin M.Y."/>
            <person name="Jogler C."/>
        </authorList>
    </citation>
    <scope>NUCLEOTIDE SEQUENCE [LARGE SCALE GENOMIC DNA]</scope>
    <source>
        <strain evidence="3 4">Pan189</strain>
    </source>
</reference>
<evidence type="ECO:0000256" key="1">
    <source>
        <dbReference type="SAM" id="MobiDB-lite"/>
    </source>
</evidence>
<dbReference type="InterPro" id="IPR011989">
    <property type="entry name" value="ARM-like"/>
</dbReference>
<dbReference type="Gene3D" id="1.25.10.10">
    <property type="entry name" value="Leucine-rich Repeat Variant"/>
    <property type="match status" value="3"/>
</dbReference>
<dbReference type="RefSeq" id="WP_145362190.1">
    <property type="nucleotide sequence ID" value="NZ_CP036268.1"/>
</dbReference>
<dbReference type="OrthoDB" id="207269at2"/>
<organism evidence="3 4">
    <name type="scientific">Stratiformator vulcanicus</name>
    <dbReference type="NCBI Taxonomy" id="2527980"/>
    <lineage>
        <taxon>Bacteria</taxon>
        <taxon>Pseudomonadati</taxon>
        <taxon>Planctomycetota</taxon>
        <taxon>Planctomycetia</taxon>
        <taxon>Planctomycetales</taxon>
        <taxon>Planctomycetaceae</taxon>
        <taxon>Stratiformator</taxon>
    </lineage>
</organism>
<feature type="chain" id="PRO_5021900955" description="HEAT repeat protein" evidence="2">
    <location>
        <begin position="26"/>
        <end position="873"/>
    </location>
</feature>
<dbReference type="KEGG" id="svp:Pan189_02890"/>
<evidence type="ECO:0008006" key="5">
    <source>
        <dbReference type="Google" id="ProtNLM"/>
    </source>
</evidence>
<sequence precursor="true">MRDPAKNLVSRLLAAILPALLSVCAGCQNVTTFPPKSFHQAFRPAETLPEQDDPTTEQAESTAKPGDHSDSLEAVDSELVDAISKSEWRNRSLLDHPPIDDGPNYVWIVSDPSPRGAGVARPSDHDLFSLASHSGPAQAAAAVRLARRFSALESDSKSDPTFDGDRTEELVAALKRIVFEAQPIDSKGILPGPPEDLSPRPPFNNPDDSLDQIPLRAAAAESWCVLLAASGSPRQTLQPAARALTDDSLPAEVRAALLRMLSHEIRPERIRAIDQFLTLEAEEVAVELRRAAVEACWIDAVRTRARRSQTDQPSADIFEPHDWPVGLEHARFDPDPKVRMLLAEWAVAAGSPETADILNGQLRDRTHEVRSRAIGLLAKLNTPQARRRLNSLAGDDTEPQQDAAVRALAHFGATELVPFAGSSKMRIRRSVAEALSTLSDDPVAARLATELILDRDHRVQSATAHALSEWPAEAAVPVLLRGLSSPLLKTRRQCLATLREKTGCRDGFPLEGTLEEREEAVERLARSHGWVTSAFELAVLSRPNASAANRPDVDPAALQLARIACDLDGDLVAKRTARQDLLAIGPTATVAVEHLLTTGDSDINRTDAIEILAEVDPVYAALQALGSSDVLIRRAAMIRLARSAAGRSLTPTAAGLLSEHLQSEPDAEVWRAAMLAISQEASPEAEQIVLIAAGHRWHDVRRMSCDYAVRHRRPHFARWLMPLLADSDATVRSSAARASGMCGNPILIEGTAGAAGCVDLLSDPDSQVRLQAAAALARFDDPRGTAGLLRAARTGTSTARIEAISVIAEAESVGVVPELIRICWTERDRQVLSHLLDTVESLVPKAEHPTAARAARSDHERQAAWSDWLQSRA</sequence>